<protein>
    <submittedName>
        <fullName evidence="2">Uncharacterized protein</fullName>
    </submittedName>
</protein>
<evidence type="ECO:0000256" key="1">
    <source>
        <dbReference type="SAM" id="Phobius"/>
    </source>
</evidence>
<evidence type="ECO:0000313" key="2">
    <source>
        <dbReference type="EMBL" id="GAA3658367.1"/>
    </source>
</evidence>
<accession>A0ABP7BEM9</accession>
<comment type="caution">
    <text evidence="2">The sequence shown here is derived from an EMBL/GenBank/DDBJ whole genome shotgun (WGS) entry which is preliminary data.</text>
</comment>
<name>A0ABP7BEM9_9ACTN</name>
<evidence type="ECO:0000313" key="3">
    <source>
        <dbReference type="Proteomes" id="UP001500902"/>
    </source>
</evidence>
<sequence length="302" mass="32089">MSRWHRPLMLFAALMAAASPVLLVLVFVDPRMLDGLPIWIKPLKFTISLALYSFTWAWLLSLRHRAGRVSWWMGTTLAAAGLGEVVLIALQAARGRHSHFNEATPLDGAIWIAMGATIGVLMLANLVAAIFVIVERQADRVSTWTVRIGLVVSTLGVASGALMATGVPGQTWAEDFAGAHSVGVADGGPGLPLVGWSTVGGDLRVPHFVGMHALQLLPLFALLLVALSARWAVLRQEGVRLRLVFAAGLFYAGLFAAVLWQALRGQSIVHPDAATLAVLGVLVVATLGVAVTAPRARRAVTP</sequence>
<gene>
    <name evidence="2" type="ORF">GCM10022224_022160</name>
</gene>
<dbReference type="Proteomes" id="UP001500902">
    <property type="component" value="Unassembled WGS sequence"/>
</dbReference>
<keyword evidence="1" id="KW-1133">Transmembrane helix</keyword>
<proteinExistence type="predicted"/>
<feature type="transmembrane region" description="Helical" evidence="1">
    <location>
        <begin position="274"/>
        <end position="293"/>
    </location>
</feature>
<feature type="transmembrane region" description="Helical" evidence="1">
    <location>
        <begin position="209"/>
        <end position="229"/>
    </location>
</feature>
<feature type="transmembrane region" description="Helical" evidence="1">
    <location>
        <begin position="110"/>
        <end position="134"/>
    </location>
</feature>
<feature type="transmembrane region" description="Helical" evidence="1">
    <location>
        <begin position="39"/>
        <end position="59"/>
    </location>
</feature>
<keyword evidence="1" id="KW-0812">Transmembrane</keyword>
<keyword evidence="1" id="KW-0472">Membrane</keyword>
<reference evidence="3" key="1">
    <citation type="journal article" date="2019" name="Int. J. Syst. Evol. Microbiol.">
        <title>The Global Catalogue of Microorganisms (GCM) 10K type strain sequencing project: providing services to taxonomists for standard genome sequencing and annotation.</title>
        <authorList>
            <consortium name="The Broad Institute Genomics Platform"/>
            <consortium name="The Broad Institute Genome Sequencing Center for Infectious Disease"/>
            <person name="Wu L."/>
            <person name="Ma J."/>
        </authorList>
    </citation>
    <scope>NUCLEOTIDE SEQUENCE [LARGE SCALE GENOMIC DNA]</scope>
    <source>
        <strain evidence="3">JCM 16904</strain>
    </source>
</reference>
<organism evidence="2 3">
    <name type="scientific">Nonomuraea antimicrobica</name>
    <dbReference type="NCBI Taxonomy" id="561173"/>
    <lineage>
        <taxon>Bacteria</taxon>
        <taxon>Bacillati</taxon>
        <taxon>Actinomycetota</taxon>
        <taxon>Actinomycetes</taxon>
        <taxon>Streptosporangiales</taxon>
        <taxon>Streptosporangiaceae</taxon>
        <taxon>Nonomuraea</taxon>
    </lineage>
</organism>
<feature type="transmembrane region" description="Helical" evidence="1">
    <location>
        <begin position="241"/>
        <end position="262"/>
    </location>
</feature>
<dbReference type="EMBL" id="BAAAZP010000036">
    <property type="protein sequence ID" value="GAA3658367.1"/>
    <property type="molecule type" value="Genomic_DNA"/>
</dbReference>
<dbReference type="RefSeq" id="WP_344875718.1">
    <property type="nucleotide sequence ID" value="NZ_BAAAZP010000036.1"/>
</dbReference>
<feature type="transmembrane region" description="Helical" evidence="1">
    <location>
        <begin position="146"/>
        <end position="167"/>
    </location>
</feature>
<keyword evidence="3" id="KW-1185">Reference proteome</keyword>
<feature type="transmembrane region" description="Helical" evidence="1">
    <location>
        <begin position="71"/>
        <end position="90"/>
    </location>
</feature>